<protein>
    <submittedName>
        <fullName evidence="1">Uncharacterized protein</fullName>
    </submittedName>
</protein>
<name>A0A2G8S9Y5_9APHY</name>
<comment type="caution">
    <text evidence="1">The sequence shown here is derived from an EMBL/GenBank/DDBJ whole genome shotgun (WGS) entry which is preliminary data.</text>
</comment>
<dbReference type="EMBL" id="AYKW01000014">
    <property type="protein sequence ID" value="PIL30579.1"/>
    <property type="molecule type" value="Genomic_DNA"/>
</dbReference>
<proteinExistence type="predicted"/>
<organism evidence="1 2">
    <name type="scientific">Ganoderma sinense ZZ0214-1</name>
    <dbReference type="NCBI Taxonomy" id="1077348"/>
    <lineage>
        <taxon>Eukaryota</taxon>
        <taxon>Fungi</taxon>
        <taxon>Dikarya</taxon>
        <taxon>Basidiomycota</taxon>
        <taxon>Agaricomycotina</taxon>
        <taxon>Agaricomycetes</taxon>
        <taxon>Polyporales</taxon>
        <taxon>Polyporaceae</taxon>
        <taxon>Ganoderma</taxon>
    </lineage>
</organism>
<dbReference type="OrthoDB" id="2738218at2759"/>
<dbReference type="Proteomes" id="UP000230002">
    <property type="component" value="Unassembled WGS sequence"/>
</dbReference>
<gene>
    <name evidence="1" type="ORF">GSI_07279</name>
</gene>
<sequence>MAEAQPSDMPLSPADIGYSAPRTAGDALHRWYIIHQWALNTVADAFISSRGGIDTLLEPGPRRTLVFTVRAAAEGTENGGNPAKMFKLVNINIVKSEEHYAIAKRSEYMQQRCDNMNADLRGRGIFYVDRTFAGMFCAAFIVAGTGVVNHERIALHRLPLRHVPADLNDSRTRRVLAQSVQFLNTVITSGAVLRYRDSDPREEPERGHYVRTRRSWRFQPLQDDQWESLVLSANRNGATLPSTELTTSEMLTLFDARGSFLTLRNLGG</sequence>
<dbReference type="STRING" id="1077348.A0A2G8S9Y5"/>
<dbReference type="AlphaFoldDB" id="A0A2G8S9Y5"/>
<keyword evidence="2" id="KW-1185">Reference proteome</keyword>
<reference evidence="1 2" key="1">
    <citation type="journal article" date="2015" name="Sci. Rep.">
        <title>Chromosome-level genome map provides insights into diverse defense mechanisms in the medicinal fungus Ganoderma sinense.</title>
        <authorList>
            <person name="Zhu Y."/>
            <person name="Xu J."/>
            <person name="Sun C."/>
            <person name="Zhou S."/>
            <person name="Xu H."/>
            <person name="Nelson D.R."/>
            <person name="Qian J."/>
            <person name="Song J."/>
            <person name="Luo H."/>
            <person name="Xiang L."/>
            <person name="Li Y."/>
            <person name="Xu Z."/>
            <person name="Ji A."/>
            <person name="Wang L."/>
            <person name="Lu S."/>
            <person name="Hayward A."/>
            <person name="Sun W."/>
            <person name="Li X."/>
            <person name="Schwartz D.C."/>
            <person name="Wang Y."/>
            <person name="Chen S."/>
        </authorList>
    </citation>
    <scope>NUCLEOTIDE SEQUENCE [LARGE SCALE GENOMIC DNA]</scope>
    <source>
        <strain evidence="1 2">ZZ0214-1</strain>
    </source>
</reference>
<accession>A0A2G8S9Y5</accession>
<evidence type="ECO:0000313" key="1">
    <source>
        <dbReference type="EMBL" id="PIL30579.1"/>
    </source>
</evidence>
<evidence type="ECO:0000313" key="2">
    <source>
        <dbReference type="Proteomes" id="UP000230002"/>
    </source>
</evidence>